<dbReference type="RefSeq" id="WP_198348520.1">
    <property type="nucleotide sequence ID" value="NZ_JABASV010000001.1"/>
</dbReference>
<dbReference type="Pfam" id="PF02954">
    <property type="entry name" value="HTH_8"/>
    <property type="match status" value="1"/>
</dbReference>
<evidence type="ECO:0000256" key="3">
    <source>
        <dbReference type="ARBA" id="ARBA00023015"/>
    </source>
</evidence>
<keyword evidence="1" id="KW-0547">Nucleotide-binding</keyword>
<evidence type="ECO:0000256" key="4">
    <source>
        <dbReference type="ARBA" id="ARBA00023125"/>
    </source>
</evidence>
<evidence type="ECO:0000256" key="5">
    <source>
        <dbReference type="ARBA" id="ARBA00023163"/>
    </source>
</evidence>
<protein>
    <submittedName>
        <fullName evidence="9">Sigma-54 dependent transcriptional regulator</fullName>
    </submittedName>
</protein>
<dbReference type="PROSITE" id="PS50110">
    <property type="entry name" value="RESPONSE_REGULATORY"/>
    <property type="match status" value="1"/>
</dbReference>
<keyword evidence="6" id="KW-0597">Phosphoprotein</keyword>
<dbReference type="InterPro" id="IPR001789">
    <property type="entry name" value="Sig_transdc_resp-reg_receiver"/>
</dbReference>
<dbReference type="InterPro" id="IPR002078">
    <property type="entry name" value="Sigma_54_int"/>
</dbReference>
<dbReference type="CDD" id="cd00009">
    <property type="entry name" value="AAA"/>
    <property type="match status" value="1"/>
</dbReference>
<keyword evidence="3" id="KW-0805">Transcription regulation</keyword>
<dbReference type="PANTHER" id="PTHR32071">
    <property type="entry name" value="TRANSCRIPTIONAL REGULATORY PROTEIN"/>
    <property type="match status" value="1"/>
</dbReference>
<dbReference type="Proteomes" id="UP001276761">
    <property type="component" value="Unassembled WGS sequence"/>
</dbReference>
<dbReference type="SMART" id="SM00382">
    <property type="entry name" value="AAA"/>
    <property type="match status" value="1"/>
</dbReference>
<dbReference type="InterPro" id="IPR003593">
    <property type="entry name" value="AAA+_ATPase"/>
</dbReference>
<dbReference type="SMART" id="SM00448">
    <property type="entry name" value="REC"/>
    <property type="match status" value="1"/>
</dbReference>
<dbReference type="CDD" id="cd00156">
    <property type="entry name" value="REC"/>
    <property type="match status" value="1"/>
</dbReference>
<feature type="domain" description="Response regulatory" evidence="8">
    <location>
        <begin position="65"/>
        <end position="177"/>
    </location>
</feature>
<dbReference type="Gene3D" id="3.40.50.2300">
    <property type="match status" value="1"/>
</dbReference>
<gene>
    <name evidence="9" type="ORF">SIL78_14660</name>
</gene>
<comment type="caution">
    <text evidence="9">The sequence shown here is derived from an EMBL/GenBank/DDBJ whole genome shotgun (WGS) entry which is preliminary data.</text>
</comment>
<dbReference type="Gene3D" id="1.10.10.60">
    <property type="entry name" value="Homeodomain-like"/>
    <property type="match status" value="1"/>
</dbReference>
<dbReference type="InterPro" id="IPR011006">
    <property type="entry name" value="CheY-like_superfamily"/>
</dbReference>
<dbReference type="PROSITE" id="PS00688">
    <property type="entry name" value="SIGMA54_INTERACT_3"/>
    <property type="match status" value="1"/>
</dbReference>
<dbReference type="SUPFAM" id="SSF46689">
    <property type="entry name" value="Homeodomain-like"/>
    <property type="match status" value="1"/>
</dbReference>
<dbReference type="SUPFAM" id="SSF52540">
    <property type="entry name" value="P-loop containing nucleoside triphosphate hydrolases"/>
    <property type="match status" value="1"/>
</dbReference>
<dbReference type="Gene3D" id="1.10.8.60">
    <property type="match status" value="1"/>
</dbReference>
<dbReference type="PANTHER" id="PTHR32071:SF117">
    <property type="entry name" value="PTS-DEPENDENT DIHYDROXYACETONE KINASE OPERON REGULATORY PROTEIN-RELATED"/>
    <property type="match status" value="1"/>
</dbReference>
<dbReference type="Pfam" id="PF25601">
    <property type="entry name" value="AAA_lid_14"/>
    <property type="match status" value="1"/>
</dbReference>
<evidence type="ECO:0000313" key="10">
    <source>
        <dbReference type="Proteomes" id="UP001276761"/>
    </source>
</evidence>
<evidence type="ECO:0000256" key="6">
    <source>
        <dbReference type="PROSITE-ProRule" id="PRU00169"/>
    </source>
</evidence>
<sequence>MLINVSSHACPINGDMLKSGFVFILAVIDRGSGMGMYSSKQKNQQPIGHTPSDGAIENQANAQYLVLIVEDDEDTASLYHAILKLHYHNVKVARNGCEAVSTLVEYQGPAAVILDYQLPDMTGIDVMTTCRDLDQPTACMVISANDLSAENASCGEIVRLVKPLGCKALLDWTGKLIEKLQQQLSQSNLNDASPETLLLGESKAMHSLRQQIPLLALSHAPLWLHGESGTGKELVARSIHYCSPRSNEPFIAVNCAAFPESLIESMLFGHIKGAFSGATRDQKGFFEAADGGTLFLDEIGDMPLVFQAKLLRTLQTGTILPVGSTKPVTVDCRIVSACHRDLSAAVQQGEFREDLYYRLNVLSIELPPLRERGNDVVLIANRLLSNITSEEHTLPCRLSDSAVSFLTDHAWPGNVRELENTLRRAAILHQGVDLHKQHLISSSISYSSKTAPPKPDIMSFGTINTSGKTLKEIEESVIENTITEHQGCIESAAKSLGVAPSTLYRRRKKTV</sequence>
<proteinExistence type="predicted"/>
<dbReference type="SUPFAM" id="SSF52172">
    <property type="entry name" value="CheY-like"/>
    <property type="match status" value="1"/>
</dbReference>
<dbReference type="InterPro" id="IPR025943">
    <property type="entry name" value="Sigma_54_int_dom_ATP-bd_2"/>
</dbReference>
<evidence type="ECO:0000313" key="9">
    <source>
        <dbReference type="EMBL" id="MDX5978800.1"/>
    </source>
</evidence>
<dbReference type="InterPro" id="IPR027417">
    <property type="entry name" value="P-loop_NTPase"/>
</dbReference>
<reference evidence="9" key="1">
    <citation type="submission" date="2023-11" db="EMBL/GenBank/DDBJ databases">
        <title>MicrobeMod: A computational toolkit for identifying prokaryotic methylation and restriction-modification with nanopore sequencing.</title>
        <authorList>
            <person name="Crits-Christoph A."/>
            <person name="Kang S.C."/>
            <person name="Lee H."/>
            <person name="Ostrov N."/>
        </authorList>
    </citation>
    <scope>NUCLEOTIDE SEQUENCE</scope>
    <source>
        <strain evidence="9">ATCC BAA-953</strain>
    </source>
</reference>
<evidence type="ECO:0000259" key="8">
    <source>
        <dbReference type="PROSITE" id="PS50110"/>
    </source>
</evidence>
<evidence type="ECO:0000259" key="7">
    <source>
        <dbReference type="PROSITE" id="PS50045"/>
    </source>
</evidence>
<dbReference type="Gene3D" id="3.40.50.300">
    <property type="entry name" value="P-loop containing nucleotide triphosphate hydrolases"/>
    <property type="match status" value="1"/>
</dbReference>
<dbReference type="Pfam" id="PF00072">
    <property type="entry name" value="Response_reg"/>
    <property type="match status" value="1"/>
</dbReference>
<dbReference type="InterPro" id="IPR058031">
    <property type="entry name" value="AAA_lid_NorR"/>
</dbReference>
<dbReference type="EMBL" id="JAWXXT010000001">
    <property type="protein sequence ID" value="MDX5978800.1"/>
    <property type="molecule type" value="Genomic_DNA"/>
</dbReference>
<dbReference type="GO" id="GO:0000160">
    <property type="term" value="P:phosphorelay signal transduction system"/>
    <property type="evidence" value="ECO:0007669"/>
    <property type="project" value="InterPro"/>
</dbReference>
<evidence type="ECO:0000256" key="1">
    <source>
        <dbReference type="ARBA" id="ARBA00022741"/>
    </source>
</evidence>
<accession>A0AAJ2S3W0</accession>
<dbReference type="InterPro" id="IPR002197">
    <property type="entry name" value="HTH_Fis"/>
</dbReference>
<dbReference type="GO" id="GO:0043565">
    <property type="term" value="F:sequence-specific DNA binding"/>
    <property type="evidence" value="ECO:0007669"/>
    <property type="project" value="InterPro"/>
</dbReference>
<dbReference type="Pfam" id="PF00158">
    <property type="entry name" value="Sigma54_activat"/>
    <property type="match status" value="1"/>
</dbReference>
<dbReference type="PROSITE" id="PS00676">
    <property type="entry name" value="SIGMA54_INTERACT_2"/>
    <property type="match status" value="1"/>
</dbReference>
<dbReference type="FunFam" id="3.40.50.300:FF:000006">
    <property type="entry name" value="DNA-binding transcriptional regulator NtrC"/>
    <property type="match status" value="1"/>
</dbReference>
<dbReference type="InterPro" id="IPR009057">
    <property type="entry name" value="Homeodomain-like_sf"/>
</dbReference>
<feature type="modified residue" description="4-aspartylphosphate" evidence="6">
    <location>
        <position position="115"/>
    </location>
</feature>
<keyword evidence="2" id="KW-0067">ATP-binding</keyword>
<keyword evidence="4" id="KW-0238">DNA-binding</keyword>
<dbReference type="InterPro" id="IPR025944">
    <property type="entry name" value="Sigma_54_int_dom_CS"/>
</dbReference>
<dbReference type="GO" id="GO:0005524">
    <property type="term" value="F:ATP binding"/>
    <property type="evidence" value="ECO:0007669"/>
    <property type="project" value="UniProtKB-KW"/>
</dbReference>
<dbReference type="PROSITE" id="PS50045">
    <property type="entry name" value="SIGMA54_INTERACT_4"/>
    <property type="match status" value="1"/>
</dbReference>
<dbReference type="AlphaFoldDB" id="A0AAJ2S3W0"/>
<organism evidence="9 10">
    <name type="scientific">Vreelandella alkaliphila</name>
    <dbReference type="NCBI Taxonomy" id="272774"/>
    <lineage>
        <taxon>Bacteria</taxon>
        <taxon>Pseudomonadati</taxon>
        <taxon>Pseudomonadota</taxon>
        <taxon>Gammaproteobacteria</taxon>
        <taxon>Oceanospirillales</taxon>
        <taxon>Halomonadaceae</taxon>
        <taxon>Vreelandella</taxon>
    </lineage>
</organism>
<dbReference type="GO" id="GO:0006355">
    <property type="term" value="P:regulation of DNA-templated transcription"/>
    <property type="evidence" value="ECO:0007669"/>
    <property type="project" value="InterPro"/>
</dbReference>
<dbReference type="GeneID" id="303166762"/>
<name>A0AAJ2S3W0_9GAMM</name>
<feature type="domain" description="Sigma-54 factor interaction" evidence="7">
    <location>
        <begin position="198"/>
        <end position="427"/>
    </location>
</feature>
<keyword evidence="5" id="KW-0804">Transcription</keyword>
<evidence type="ECO:0000256" key="2">
    <source>
        <dbReference type="ARBA" id="ARBA00022840"/>
    </source>
</evidence>